<dbReference type="InterPro" id="IPR009008">
    <property type="entry name" value="Val/Leu/Ile-tRNA-synth_edit"/>
</dbReference>
<dbReference type="Gene3D" id="3.40.50.620">
    <property type="entry name" value="HUPs"/>
    <property type="match status" value="2"/>
</dbReference>
<evidence type="ECO:0000256" key="2">
    <source>
        <dbReference type="ARBA" id="ARBA00004496"/>
    </source>
</evidence>
<gene>
    <name evidence="15 16" type="primary">ileS</name>
    <name evidence="16" type="ORF">acsn021_00790</name>
</gene>
<comment type="catalytic activity">
    <reaction evidence="14 15">
        <text>tRNA(Ile) + L-isoleucine + ATP = L-isoleucyl-tRNA(Ile) + AMP + diphosphate</text>
        <dbReference type="Rhea" id="RHEA:11060"/>
        <dbReference type="Rhea" id="RHEA-COMP:9666"/>
        <dbReference type="Rhea" id="RHEA-COMP:9695"/>
        <dbReference type="ChEBI" id="CHEBI:30616"/>
        <dbReference type="ChEBI" id="CHEBI:33019"/>
        <dbReference type="ChEBI" id="CHEBI:58045"/>
        <dbReference type="ChEBI" id="CHEBI:78442"/>
        <dbReference type="ChEBI" id="CHEBI:78528"/>
        <dbReference type="ChEBI" id="CHEBI:456215"/>
        <dbReference type="EC" id="6.1.1.5"/>
    </reaction>
</comment>
<name>A0A6S6QZI3_9FIRM</name>
<evidence type="ECO:0000256" key="8">
    <source>
        <dbReference type="ARBA" id="ARBA00022741"/>
    </source>
</evidence>
<comment type="function">
    <text evidence="13 15">Catalyzes the attachment of isoleucine to tRNA(Ile). As IleRS can inadvertently accommodate and process structurally similar amino acids such as valine, to avoid such errors it has two additional distinct tRNA(Ile)-dependent editing activities. One activity is designated as 'pretransfer' editing and involves the hydrolysis of activated Val-AMP. The other activity is designated 'posttransfer' editing and involves deacylation of mischarged Val-tRNA(Ile).</text>
</comment>
<organism evidence="16 17">
    <name type="scientific">Anaerocolumna cellulosilytica</name>
    <dbReference type="NCBI Taxonomy" id="433286"/>
    <lineage>
        <taxon>Bacteria</taxon>
        <taxon>Bacillati</taxon>
        <taxon>Bacillota</taxon>
        <taxon>Clostridia</taxon>
        <taxon>Lachnospirales</taxon>
        <taxon>Lachnospiraceae</taxon>
        <taxon>Anaerocolumna</taxon>
    </lineage>
</organism>
<evidence type="ECO:0000256" key="13">
    <source>
        <dbReference type="ARBA" id="ARBA00025217"/>
    </source>
</evidence>
<dbReference type="Pfam" id="PF00133">
    <property type="entry name" value="tRNA-synt_1"/>
    <property type="match status" value="1"/>
</dbReference>
<feature type="binding site" evidence="15">
    <location>
        <position position="611"/>
    </location>
    <ligand>
        <name>ATP</name>
        <dbReference type="ChEBI" id="CHEBI:30616"/>
    </ligand>
</feature>
<keyword evidence="8 15" id="KW-0547">Nucleotide-binding</keyword>
<evidence type="ECO:0000256" key="1">
    <source>
        <dbReference type="ARBA" id="ARBA00001947"/>
    </source>
</evidence>
<dbReference type="HAMAP" id="MF_02003">
    <property type="entry name" value="Ile_tRNA_synth_type2"/>
    <property type="match status" value="1"/>
</dbReference>
<keyword evidence="6 15" id="KW-0436">Ligase</keyword>
<dbReference type="InterPro" id="IPR014729">
    <property type="entry name" value="Rossmann-like_a/b/a_fold"/>
</dbReference>
<dbReference type="EMBL" id="AP023367">
    <property type="protein sequence ID" value="BCJ92510.1"/>
    <property type="molecule type" value="Genomic_DNA"/>
</dbReference>
<dbReference type="RefSeq" id="WP_184093071.1">
    <property type="nucleotide sequence ID" value="NZ_AP023367.1"/>
</dbReference>
<dbReference type="Gene3D" id="1.10.730.10">
    <property type="entry name" value="Isoleucyl-tRNA Synthetase, Domain 1"/>
    <property type="match status" value="1"/>
</dbReference>
<keyword evidence="7 15" id="KW-0479">Metal-binding</keyword>
<dbReference type="InterPro" id="IPR009080">
    <property type="entry name" value="tRNAsynth_Ia_anticodon-bd"/>
</dbReference>
<keyword evidence="11 15" id="KW-0648">Protein biosynthesis</keyword>
<dbReference type="InterPro" id="IPR023586">
    <property type="entry name" value="Ile-tRNA-ligase_type2"/>
</dbReference>
<dbReference type="AlphaFoldDB" id="A0A6S6QZI3"/>
<evidence type="ECO:0000256" key="3">
    <source>
        <dbReference type="ARBA" id="ARBA00007078"/>
    </source>
</evidence>
<dbReference type="GO" id="GO:0006428">
    <property type="term" value="P:isoleucyl-tRNA aminoacylation"/>
    <property type="evidence" value="ECO:0007669"/>
    <property type="project" value="UniProtKB-UniRule"/>
</dbReference>
<evidence type="ECO:0000256" key="11">
    <source>
        <dbReference type="ARBA" id="ARBA00022917"/>
    </source>
</evidence>
<dbReference type="CDD" id="cd07961">
    <property type="entry name" value="Anticodon_Ia_Ile_ABEc"/>
    <property type="match status" value="1"/>
</dbReference>
<evidence type="ECO:0000313" key="16">
    <source>
        <dbReference type="EMBL" id="BCJ92510.1"/>
    </source>
</evidence>
<dbReference type="InterPro" id="IPR002300">
    <property type="entry name" value="aa-tRNA-synth_Ia"/>
</dbReference>
<evidence type="ECO:0000256" key="6">
    <source>
        <dbReference type="ARBA" id="ARBA00022598"/>
    </source>
</evidence>
<evidence type="ECO:0000256" key="15">
    <source>
        <dbReference type="HAMAP-Rule" id="MF_02003"/>
    </source>
</evidence>
<evidence type="ECO:0000256" key="12">
    <source>
        <dbReference type="ARBA" id="ARBA00023146"/>
    </source>
</evidence>
<evidence type="ECO:0000256" key="4">
    <source>
        <dbReference type="ARBA" id="ARBA00011245"/>
    </source>
</evidence>
<sequence>MYDKVSTNLNFVEREKEVLKFWKNNKIFEKTIEERKNGKPYTFYDGPPTANGKPHIGHVLTRVIKDIIPRYRTMKGYDVLRKAGWDTHGLPVELEVEKKLGLDGKEQIEEYGLEPFIHECKESVWKYKGMWEDFSGTVGYWADMDNPYVTYENDFIESEWWALKQIWEKGLLYKGFKIVPYCPRCGTPLSSHEVAQGYKDVKEKSVIAKFKVKDTENEYILAWTTTPWTLPSNVGLCVNPKETYVKAEVQLNAKGDIIKEDSEDKTPVRTEKYILAEALLSVIEGNYTVLKTYVGTDLEYKEYEPLFNYVTPDKKAYFVTCDTYVTLTDGTGVVHIAPAFGEDDASVGRKYDLPFVQLVDGKGEMKPEVTDFAGMFCKKADEGIIKLLASKGLLFKTLKFEHSYPFCWRCDTPLIYYARESWFVKMTDVKEKLIANNNTINWMPESIGQGRFGDWLKNVQDWGISRDRYWGTPLNIWECEDGHRHAIGSIEELRAMSDNCPEKIELHRPFIDEVTIKCPECGKQMQRVKPVIDCWFDSGSMPFAQWHYPFENKEIFERNFPADFISEAVDQTRGWFYSLLAISTLIFDRAPFKNVIVLGHVQDENGQKMSKSKGNAVDPFDALSEHGADAIRWYFYINSALWLPNRFHRGAVTEGQRKFMGTFWNTYAFFVLYANIDNFDATKYTLDYDKLTVMDKWLLSKLNTVVKTVDEHLESYRITEAARILDDFVDEMSNWYVRRSRERFWAKGMEQDKINAYMTLYTTLVTLAKVSAPFIPYMTEDIYRNLVVNLDKSAPESIHLCAYPTYQEEYIDKELEKNMEAVLEMVVLGRACRNAANIKNRQPIGQMYVKSGYNYTDIAGEQVLGLPEFYREIIEEELNVKAVAFTNDVRNFTSYSFKPQLKTLGPKFGKQIGQIRMLLSELDGNKAMDEINATGGLKVTLDGVEAVLDKEDLLIEAAQTEGYVSDSDKGVTVVLDTKLSKELIEEGFVREIISKIQTMRKDAGFEVMDHIKVSQSDNDSIKEIFERNLNEIKAEVLADEIHLGTAEGFTKEWNINGETVTLGVVKL</sequence>
<dbReference type="GO" id="GO:0008270">
    <property type="term" value="F:zinc ion binding"/>
    <property type="evidence" value="ECO:0007669"/>
    <property type="project" value="UniProtKB-UniRule"/>
</dbReference>
<evidence type="ECO:0000256" key="10">
    <source>
        <dbReference type="ARBA" id="ARBA00022840"/>
    </source>
</evidence>
<keyword evidence="12 15" id="KW-0030">Aminoacyl-tRNA synthetase</keyword>
<dbReference type="PROSITE" id="PS00178">
    <property type="entry name" value="AA_TRNA_LIGASE_I"/>
    <property type="match status" value="1"/>
</dbReference>
<dbReference type="KEGG" id="acel:acsn021_00790"/>
<dbReference type="GO" id="GO:0005737">
    <property type="term" value="C:cytoplasm"/>
    <property type="evidence" value="ECO:0007669"/>
    <property type="project" value="UniProtKB-SubCell"/>
</dbReference>
<dbReference type="InterPro" id="IPR002301">
    <property type="entry name" value="Ile-tRNA-ligase"/>
</dbReference>
<comment type="domain">
    <text evidence="15">IleRS has two distinct active sites: one for aminoacylation and one for editing. The misactivated valine is translocated from the active site to the editing site, which sterically excludes the correctly activated isoleucine. The single editing site contains two valyl binding pockets, one specific for each substrate (Val-AMP or Val-tRNA(Ile)).</text>
</comment>
<proteinExistence type="inferred from homology"/>
<keyword evidence="17" id="KW-1185">Reference proteome</keyword>
<evidence type="ECO:0000313" key="17">
    <source>
        <dbReference type="Proteomes" id="UP000515561"/>
    </source>
</evidence>
<dbReference type="Pfam" id="PF19302">
    <property type="entry name" value="DUF5915"/>
    <property type="match status" value="1"/>
</dbReference>
<keyword evidence="5 15" id="KW-0963">Cytoplasm</keyword>
<keyword evidence="9 15" id="KW-0862">Zinc</keyword>
<feature type="short sequence motif" description="'HIGH' region" evidence="15">
    <location>
        <begin position="48"/>
        <end position="58"/>
    </location>
</feature>
<accession>A0A6S6QZI3</accession>
<protein>
    <recommendedName>
        <fullName evidence="15">Isoleucine--tRNA ligase</fullName>
        <ecNumber evidence="15">6.1.1.5</ecNumber>
    </recommendedName>
    <alternativeName>
        <fullName evidence="15">Isoleucyl-tRNA synthetase</fullName>
        <shortName evidence="15">IleRS</shortName>
    </alternativeName>
</protein>
<dbReference type="InterPro" id="IPR033709">
    <property type="entry name" value="Anticodon_Ile_ABEc"/>
</dbReference>
<dbReference type="GO" id="GO:0005524">
    <property type="term" value="F:ATP binding"/>
    <property type="evidence" value="ECO:0007669"/>
    <property type="project" value="UniProtKB-UniRule"/>
</dbReference>
<dbReference type="Proteomes" id="UP000515561">
    <property type="component" value="Chromosome"/>
</dbReference>
<dbReference type="CDD" id="cd00818">
    <property type="entry name" value="IleRS_core"/>
    <property type="match status" value="1"/>
</dbReference>
<reference evidence="16 17" key="1">
    <citation type="journal article" date="2016" name="Int. J. Syst. Evol. Microbiol.">
        <title>Descriptions of Anaerotaenia torta gen. nov., sp. nov. and Anaerocolumna cellulosilytica gen. nov., sp. nov. isolated from a methanogenic reactor of cattle waste.</title>
        <authorList>
            <person name="Uek A."/>
            <person name="Ohtaki Y."/>
            <person name="Kaku N."/>
            <person name="Ueki K."/>
        </authorList>
    </citation>
    <scope>NUCLEOTIDE SEQUENCE [LARGE SCALE GENOMIC DNA]</scope>
    <source>
        <strain evidence="16 17">SN021</strain>
    </source>
</reference>
<dbReference type="PANTHER" id="PTHR42780">
    <property type="entry name" value="SOLEUCYL-TRNA SYNTHETASE"/>
    <property type="match status" value="1"/>
</dbReference>
<dbReference type="GO" id="GO:0002161">
    <property type="term" value="F:aminoacyl-tRNA deacylase activity"/>
    <property type="evidence" value="ECO:0007669"/>
    <property type="project" value="InterPro"/>
</dbReference>
<dbReference type="PANTHER" id="PTHR42780:SF1">
    <property type="entry name" value="ISOLEUCINE--TRNA LIGASE, CYTOPLASMIC"/>
    <property type="match status" value="1"/>
</dbReference>
<dbReference type="Pfam" id="PF08264">
    <property type="entry name" value="Anticodon_1"/>
    <property type="match status" value="1"/>
</dbReference>
<comment type="subunit">
    <text evidence="4 15">Monomer.</text>
</comment>
<dbReference type="SUPFAM" id="SSF50677">
    <property type="entry name" value="ValRS/IleRS/LeuRS editing domain"/>
    <property type="match status" value="1"/>
</dbReference>
<dbReference type="SUPFAM" id="SSF52374">
    <property type="entry name" value="Nucleotidylyl transferase"/>
    <property type="match status" value="1"/>
</dbReference>
<dbReference type="InterPro" id="IPR013155">
    <property type="entry name" value="M/V/L/I-tRNA-synth_anticd-bd"/>
</dbReference>
<dbReference type="PRINTS" id="PR00984">
    <property type="entry name" value="TRNASYNTHILE"/>
</dbReference>
<dbReference type="InterPro" id="IPR001412">
    <property type="entry name" value="aa-tRNA-synth_I_CS"/>
</dbReference>
<dbReference type="SUPFAM" id="SSF47323">
    <property type="entry name" value="Anticodon-binding domain of a subclass of class I aminoacyl-tRNA synthetases"/>
    <property type="match status" value="1"/>
</dbReference>
<dbReference type="FunFam" id="3.40.50.620:FF:000075">
    <property type="entry name" value="Isoleucine--tRNA ligase"/>
    <property type="match status" value="1"/>
</dbReference>
<keyword evidence="10 15" id="KW-0067">ATP-binding</keyword>
<evidence type="ECO:0000256" key="5">
    <source>
        <dbReference type="ARBA" id="ARBA00022490"/>
    </source>
</evidence>
<dbReference type="EC" id="6.1.1.5" evidence="15"/>
<evidence type="ECO:0000256" key="7">
    <source>
        <dbReference type="ARBA" id="ARBA00022723"/>
    </source>
</evidence>
<dbReference type="GO" id="GO:0004822">
    <property type="term" value="F:isoleucine-tRNA ligase activity"/>
    <property type="evidence" value="ECO:0007669"/>
    <property type="project" value="UniProtKB-UniRule"/>
</dbReference>
<feature type="short sequence motif" description="'KMSKS' region" evidence="15">
    <location>
        <begin position="608"/>
        <end position="612"/>
    </location>
</feature>
<dbReference type="GO" id="GO:0000049">
    <property type="term" value="F:tRNA binding"/>
    <property type="evidence" value="ECO:0007669"/>
    <property type="project" value="InterPro"/>
</dbReference>
<evidence type="ECO:0000256" key="9">
    <source>
        <dbReference type="ARBA" id="ARBA00022833"/>
    </source>
</evidence>
<evidence type="ECO:0000256" key="14">
    <source>
        <dbReference type="ARBA" id="ARBA00048359"/>
    </source>
</evidence>
<comment type="subcellular location">
    <subcellularLocation>
        <location evidence="2 15">Cytoplasm</location>
    </subcellularLocation>
</comment>
<dbReference type="NCBIfam" id="TIGR00392">
    <property type="entry name" value="ileS"/>
    <property type="match status" value="1"/>
</dbReference>
<comment type="similarity">
    <text evidence="3 15">Belongs to the class-I aminoacyl-tRNA synthetase family. IleS type 2 subfamily.</text>
</comment>
<comment type="cofactor">
    <cofactor evidence="1 15">
        <name>Zn(2+)</name>
        <dbReference type="ChEBI" id="CHEBI:29105"/>
    </cofactor>
</comment>
<dbReference type="FunFam" id="3.40.50.620:FF:000063">
    <property type="entry name" value="Isoleucine--tRNA ligase"/>
    <property type="match status" value="1"/>
</dbReference>